<evidence type="ECO:0000313" key="8">
    <source>
        <dbReference type="EMBL" id="NMH91233.1"/>
    </source>
</evidence>
<feature type="domain" description="Phage shock protein PspC N-terminal" evidence="7">
    <location>
        <begin position="19"/>
        <end position="75"/>
    </location>
</feature>
<dbReference type="GO" id="GO:0005886">
    <property type="term" value="C:plasma membrane"/>
    <property type="evidence" value="ECO:0007669"/>
    <property type="project" value="UniProtKB-SubCell"/>
</dbReference>
<comment type="subcellular location">
    <subcellularLocation>
        <location evidence="1">Cell membrane</location>
        <topology evidence="1">Single-pass membrane protein</topology>
    </subcellularLocation>
</comment>
<evidence type="ECO:0000256" key="1">
    <source>
        <dbReference type="ARBA" id="ARBA00004162"/>
    </source>
</evidence>
<evidence type="ECO:0000313" key="9">
    <source>
        <dbReference type="Proteomes" id="UP000586918"/>
    </source>
</evidence>
<feature type="transmembrane region" description="Helical" evidence="6">
    <location>
        <begin position="122"/>
        <end position="139"/>
    </location>
</feature>
<name>A0A848DFA6_9PSEU</name>
<dbReference type="AlphaFoldDB" id="A0A848DFA6"/>
<evidence type="ECO:0000256" key="6">
    <source>
        <dbReference type="SAM" id="Phobius"/>
    </source>
</evidence>
<keyword evidence="4 6" id="KW-1133">Transmembrane helix</keyword>
<sequence>MSAPAPAPATRAPTGPELRRLRRSRRDRMIGGVCGGLARHLDIDPVLLRVAAVALALSGGLGVLAYVIAWIVIPESVPGEPERTGPPAGRRAVALAVGAALIGLGALLLLLRQIVPWIGADLFWPLVVVAVGAMVLLSARR</sequence>
<keyword evidence="5 6" id="KW-0472">Membrane</keyword>
<protein>
    <submittedName>
        <fullName evidence="8">PspC domain-containing protein</fullName>
    </submittedName>
</protein>
<feature type="transmembrane region" description="Helical" evidence="6">
    <location>
        <begin position="92"/>
        <end position="110"/>
    </location>
</feature>
<keyword evidence="2" id="KW-1003">Cell membrane</keyword>
<comment type="caution">
    <text evidence="8">The sequence shown here is derived from an EMBL/GenBank/DDBJ whole genome shotgun (WGS) entry which is preliminary data.</text>
</comment>
<gene>
    <name evidence="8" type="ORF">HF519_06435</name>
</gene>
<organism evidence="8 9">
    <name type="scientific">Pseudonocardia bannensis</name>
    <dbReference type="NCBI Taxonomy" id="630973"/>
    <lineage>
        <taxon>Bacteria</taxon>
        <taxon>Bacillati</taxon>
        <taxon>Actinomycetota</taxon>
        <taxon>Actinomycetes</taxon>
        <taxon>Pseudonocardiales</taxon>
        <taxon>Pseudonocardiaceae</taxon>
        <taxon>Pseudonocardia</taxon>
    </lineage>
</organism>
<proteinExistence type="predicted"/>
<evidence type="ECO:0000256" key="4">
    <source>
        <dbReference type="ARBA" id="ARBA00022989"/>
    </source>
</evidence>
<dbReference type="PANTHER" id="PTHR33885:SF3">
    <property type="entry name" value="PHAGE SHOCK PROTEIN C"/>
    <property type="match status" value="1"/>
</dbReference>
<dbReference type="PANTHER" id="PTHR33885">
    <property type="entry name" value="PHAGE SHOCK PROTEIN C"/>
    <property type="match status" value="1"/>
</dbReference>
<evidence type="ECO:0000256" key="5">
    <source>
        <dbReference type="ARBA" id="ARBA00023136"/>
    </source>
</evidence>
<dbReference type="EMBL" id="JAAXKZ010000014">
    <property type="protein sequence ID" value="NMH91233.1"/>
    <property type="molecule type" value="Genomic_DNA"/>
</dbReference>
<dbReference type="InterPro" id="IPR007168">
    <property type="entry name" value="Phageshock_PspC_N"/>
</dbReference>
<dbReference type="Proteomes" id="UP000586918">
    <property type="component" value="Unassembled WGS sequence"/>
</dbReference>
<reference evidence="8 9" key="1">
    <citation type="submission" date="2020-04" db="EMBL/GenBank/DDBJ databases">
        <authorList>
            <person name="Klaysubun C."/>
            <person name="Duangmal K."/>
            <person name="Lipun K."/>
        </authorList>
    </citation>
    <scope>NUCLEOTIDE SEQUENCE [LARGE SCALE GENOMIC DNA]</scope>
    <source>
        <strain evidence="8 9">DSM 45300</strain>
    </source>
</reference>
<keyword evidence="3 6" id="KW-0812">Transmembrane</keyword>
<dbReference type="RefSeq" id="WP_169411070.1">
    <property type="nucleotide sequence ID" value="NZ_JAAXKZ010000014.1"/>
</dbReference>
<keyword evidence="9" id="KW-1185">Reference proteome</keyword>
<evidence type="ECO:0000259" key="7">
    <source>
        <dbReference type="Pfam" id="PF04024"/>
    </source>
</evidence>
<accession>A0A848DFA6</accession>
<dbReference type="Pfam" id="PF04024">
    <property type="entry name" value="PspC"/>
    <property type="match status" value="1"/>
</dbReference>
<evidence type="ECO:0000256" key="3">
    <source>
        <dbReference type="ARBA" id="ARBA00022692"/>
    </source>
</evidence>
<dbReference type="InterPro" id="IPR052027">
    <property type="entry name" value="PspC"/>
</dbReference>
<feature type="transmembrane region" description="Helical" evidence="6">
    <location>
        <begin position="46"/>
        <end position="72"/>
    </location>
</feature>
<evidence type="ECO:0000256" key="2">
    <source>
        <dbReference type="ARBA" id="ARBA00022475"/>
    </source>
</evidence>